<dbReference type="Pfam" id="PF06968">
    <property type="entry name" value="BATS"/>
    <property type="match status" value="1"/>
</dbReference>
<keyword evidence="4" id="KW-0479">Metal-binding</keyword>
<evidence type="ECO:0000313" key="9">
    <source>
        <dbReference type="Proteomes" id="UP001139031"/>
    </source>
</evidence>
<evidence type="ECO:0000256" key="4">
    <source>
        <dbReference type="ARBA" id="ARBA00022723"/>
    </source>
</evidence>
<dbReference type="EMBL" id="JAIRAU010000001">
    <property type="protein sequence ID" value="MBZ5708766.1"/>
    <property type="molecule type" value="Genomic_DNA"/>
</dbReference>
<keyword evidence="3" id="KW-0949">S-adenosyl-L-methionine</keyword>
<dbReference type="SFLD" id="SFLDG01081">
    <property type="entry name" value="cleavage_of_the_Ca-Cb_bond_in"/>
    <property type="match status" value="1"/>
</dbReference>
<name>A0ABS7TKZ5_9BACT</name>
<dbReference type="PANTHER" id="PTHR43583">
    <property type="entry name" value="2-IMINOACETATE SYNTHASE"/>
    <property type="match status" value="1"/>
</dbReference>
<dbReference type="InterPro" id="IPR007197">
    <property type="entry name" value="rSAM"/>
</dbReference>
<evidence type="ECO:0000256" key="2">
    <source>
        <dbReference type="ARBA" id="ARBA00022485"/>
    </source>
</evidence>
<protein>
    <submittedName>
        <fullName evidence="8">2-iminoacetate synthase ThiH</fullName>
    </submittedName>
</protein>
<dbReference type="PANTHER" id="PTHR43583:SF1">
    <property type="entry name" value="2-IMINOACETATE SYNTHASE"/>
    <property type="match status" value="1"/>
</dbReference>
<dbReference type="InterPro" id="IPR012726">
    <property type="entry name" value="ThiH"/>
</dbReference>
<evidence type="ECO:0000313" key="8">
    <source>
        <dbReference type="EMBL" id="MBZ5708766.1"/>
    </source>
</evidence>
<dbReference type="SFLD" id="SFLDS00029">
    <property type="entry name" value="Radical_SAM"/>
    <property type="match status" value="1"/>
</dbReference>
<comment type="caution">
    <text evidence="8">The sequence shown here is derived from an EMBL/GenBank/DDBJ whole genome shotgun (WGS) entry which is preliminary data.</text>
</comment>
<keyword evidence="5" id="KW-0408">Iron</keyword>
<dbReference type="NCBIfam" id="TIGR02351">
    <property type="entry name" value="thiH"/>
    <property type="match status" value="1"/>
</dbReference>
<dbReference type="Proteomes" id="UP001139031">
    <property type="component" value="Unassembled WGS sequence"/>
</dbReference>
<dbReference type="InterPro" id="IPR034428">
    <property type="entry name" value="ThiH/NoCL/HydG-like"/>
</dbReference>
<evidence type="ECO:0000256" key="6">
    <source>
        <dbReference type="ARBA" id="ARBA00023014"/>
    </source>
</evidence>
<dbReference type="CDD" id="cd01335">
    <property type="entry name" value="Radical_SAM"/>
    <property type="match status" value="1"/>
</dbReference>
<dbReference type="RefSeq" id="WP_224190531.1">
    <property type="nucleotide sequence ID" value="NZ_JAIRAU010000001.1"/>
</dbReference>
<evidence type="ECO:0000256" key="5">
    <source>
        <dbReference type="ARBA" id="ARBA00023004"/>
    </source>
</evidence>
<dbReference type="Gene3D" id="3.20.20.70">
    <property type="entry name" value="Aldolase class I"/>
    <property type="match status" value="1"/>
</dbReference>
<feature type="domain" description="Biotin and thiamin synthesis-associated" evidence="7">
    <location>
        <begin position="258"/>
        <end position="372"/>
    </location>
</feature>
<dbReference type="SFLD" id="SFLDG01060">
    <property type="entry name" value="BATS_domain_containing"/>
    <property type="match status" value="1"/>
</dbReference>
<dbReference type="InterPro" id="IPR058240">
    <property type="entry name" value="rSAM_sf"/>
</dbReference>
<keyword evidence="9" id="KW-1185">Reference proteome</keyword>
<evidence type="ECO:0000259" key="7">
    <source>
        <dbReference type="SMART" id="SM00876"/>
    </source>
</evidence>
<dbReference type="SMART" id="SM00876">
    <property type="entry name" value="BATS"/>
    <property type="match status" value="1"/>
</dbReference>
<keyword evidence="6" id="KW-0411">Iron-sulfur</keyword>
<comment type="cofactor">
    <cofactor evidence="1">
        <name>[4Fe-4S] cluster</name>
        <dbReference type="ChEBI" id="CHEBI:49883"/>
    </cofactor>
</comment>
<evidence type="ECO:0000256" key="1">
    <source>
        <dbReference type="ARBA" id="ARBA00001966"/>
    </source>
</evidence>
<proteinExistence type="predicted"/>
<dbReference type="SUPFAM" id="SSF102114">
    <property type="entry name" value="Radical SAM enzymes"/>
    <property type="match status" value="1"/>
</dbReference>
<organism evidence="8 9">
    <name type="scientific">Nannocystis pusilla</name>
    <dbReference type="NCBI Taxonomy" id="889268"/>
    <lineage>
        <taxon>Bacteria</taxon>
        <taxon>Pseudomonadati</taxon>
        <taxon>Myxococcota</taxon>
        <taxon>Polyangia</taxon>
        <taxon>Nannocystales</taxon>
        <taxon>Nannocystaceae</taxon>
        <taxon>Nannocystis</taxon>
    </lineage>
</organism>
<sequence length="377" mass="41123">MSTFSTVYPQLPIAELVQRSLATTDAQLAPILRRGHATSLEDVAALLSPAAALQLPALAERSGELAQRRFGRAIRLFAPLYLSNECVNVCTYCGFSRTNQIPRITISVEHAAREASLLRARGIGSLLIVAGEHPKFVSNGYVEAVIRAVLPIMADVSIEIGPLETPAYVPMVAAGCAGLVVYQETYHEPTYRAVHTAGPKKRYRWRMDAAERGLAAGFRRLGIGALYGLHDFRFEALSLAAHADHLRRTCPDVQLAISVPRLRPAAGEFQPDPRHVPGDAEFLGLICALRLFLPEADIIVSTRESAALRDRMVSLGVTTMSAGASTEPGGYSDFEQEAWSPARAQPGEQFHIADERPPHAVAEMIRRRGYLPVWQGV</sequence>
<keyword evidence="2" id="KW-0004">4Fe-4S</keyword>
<reference evidence="8" key="1">
    <citation type="submission" date="2021-08" db="EMBL/GenBank/DDBJ databases">
        <authorList>
            <person name="Stevens D.C."/>
        </authorList>
    </citation>
    <scope>NUCLEOTIDE SEQUENCE</scope>
    <source>
        <strain evidence="8">DSM 53165</strain>
    </source>
</reference>
<dbReference type="SFLD" id="SFLDF00301">
    <property type="entry name" value="2-iminoacetate_synthase_(ThiH)"/>
    <property type="match status" value="1"/>
</dbReference>
<dbReference type="InterPro" id="IPR013785">
    <property type="entry name" value="Aldolase_TIM"/>
</dbReference>
<evidence type="ECO:0000256" key="3">
    <source>
        <dbReference type="ARBA" id="ARBA00022691"/>
    </source>
</evidence>
<gene>
    <name evidence="8" type="primary">thiH</name>
    <name evidence="8" type="ORF">K7C98_05830</name>
</gene>
<dbReference type="InterPro" id="IPR010722">
    <property type="entry name" value="BATS_dom"/>
</dbReference>
<accession>A0ABS7TKZ5</accession>